<accession>A0ABQ8KI06</accession>
<dbReference type="EMBL" id="JADCUA010000009">
    <property type="protein sequence ID" value="KAH9837344.1"/>
    <property type="molecule type" value="Genomic_DNA"/>
</dbReference>
<feature type="region of interest" description="Disordered" evidence="1">
    <location>
        <begin position="208"/>
        <end position="232"/>
    </location>
</feature>
<feature type="compositionally biased region" description="Low complexity" evidence="1">
    <location>
        <begin position="264"/>
        <end position="277"/>
    </location>
</feature>
<feature type="region of interest" description="Disordered" evidence="1">
    <location>
        <begin position="623"/>
        <end position="678"/>
    </location>
</feature>
<feature type="region of interest" description="Disordered" evidence="1">
    <location>
        <begin position="1055"/>
        <end position="1149"/>
    </location>
</feature>
<dbReference type="GeneID" id="72000331"/>
<protein>
    <recommendedName>
        <fullName evidence="4">Proteophosphoglycan ppg4</fullName>
    </recommendedName>
</protein>
<sequence length="1172" mass="126089">MPGTTSDRSSTHSPASVVSTPAWAPPRAPLPPHRLAKLANALGVPTPLPAGHAYTVSLSTPPWPSSSTSPSFSDHFRRSPTPSAASVQTYTSSASSTKYLLHVIPPTHLPHESDAVDDSDLLPPPSGASGYHTQFRRGVLVPVYSTLASQLAAIAKEYALPSTAGLILYLVLSSDSSKPDVELELEEPGPRISEDIWRHIWHRVVKADREDSLSPGPRQLGLGMGTTSPASPSLIQEVASTSLRPLMSPRRIEVPSPQLPMTPSPSTASQSVFSSQSELETPESMSSVSAGPDGPHDELPLPGLRSPALIPILAKVEFDIDRRKASWYEPWVRNRRASHAKRSESRKKKGLRVDGDDDSTDAESRRAPYDLTIVERMHDGRPAFLRERDALAVEGYAQLDDTSDIEDANTRVGAPGGDPLLDVFGPDEDTWADMQAKRQRRSANPNVLDLALDGSALSALRDDLEDDRAASDDEDEVTELWNSRSRPALVVSIPSPPSTGKRRSSPTTAGAGKRAPPPPLTLVPAKNDGLVVQDSPKEGSSPGSVRLAYLDGDTPQEAESDVPPQVGRRVRSPDQEKRDGAFFEDLDLGLTVEDDEFDENDPNDRRRSQFLMKQQLDELEKNLVQLSPRRLQTESFEDSPTRGLYSATLSPPKWNSPSPSRLNLSTTSEPTTAHEGATWPAVPYSAANTTGVFNAVESASPAQGKGPSPSPPRIAFNGVSTEPPKGTVLPRSRSGTISNESLARQREEDELYPPLMPPAMLTPGLSAGGDSPVIPLSPDPFGRFPSEAEATRINEERGNDKYHDGPSNGSSRPSLPRTTSYDPEVRALSQTPSSRFSLDSIASEEESEKGTKGAPLVSMKSIKKLWRKTNSKLSLSSASVLESGRSSPNEQVSGKRMSRTSTRSPQLSDQMGDSPPKLRKRKSSIRSMQFMDASRQPSPALPLGAVSGSSPYLPPISSSPSPNTSPQLSAAVPAAISPADRNGSVRKSILKSWKSANGSLSVQNTQAASSSSQSTPRSSQELLNNDAGMKRRRPSVLDGSIVAGRRGSVLSSATLVDIPPSPALPEEFAQSQMKKRMSQSNLLTGGNNRRASTRQRLSPSMSSMSTMSSSPPRQNGRLTPGDSPPKGGTLSRHSGESMESRPSFDASQFEMVSPKMNSYKTLSYPYHGLDHE</sequence>
<feature type="compositionally biased region" description="Basic residues" evidence="1">
    <location>
        <begin position="861"/>
        <end position="870"/>
    </location>
</feature>
<gene>
    <name evidence="2" type="ORF">C8Q71DRAFT_597478</name>
</gene>
<proteinExistence type="predicted"/>
<feature type="region of interest" description="Disordered" evidence="1">
    <location>
        <begin position="246"/>
        <end position="304"/>
    </location>
</feature>
<comment type="caution">
    <text evidence="2">The sequence shown here is derived from an EMBL/GenBank/DDBJ whole genome shotgun (WGS) entry which is preliminary data.</text>
</comment>
<reference evidence="2 3" key="1">
    <citation type="journal article" date="2021" name="Environ. Microbiol.">
        <title>Gene family expansions and transcriptome signatures uncover fungal adaptations to wood decay.</title>
        <authorList>
            <person name="Hage H."/>
            <person name="Miyauchi S."/>
            <person name="Viragh M."/>
            <person name="Drula E."/>
            <person name="Min B."/>
            <person name="Chaduli D."/>
            <person name="Navarro D."/>
            <person name="Favel A."/>
            <person name="Norest M."/>
            <person name="Lesage-Meessen L."/>
            <person name="Balint B."/>
            <person name="Merenyi Z."/>
            <person name="de Eugenio L."/>
            <person name="Morin E."/>
            <person name="Martinez A.T."/>
            <person name="Baldrian P."/>
            <person name="Stursova M."/>
            <person name="Martinez M.J."/>
            <person name="Novotny C."/>
            <person name="Magnuson J.K."/>
            <person name="Spatafora J.W."/>
            <person name="Maurice S."/>
            <person name="Pangilinan J."/>
            <person name="Andreopoulos W."/>
            <person name="LaButti K."/>
            <person name="Hundley H."/>
            <person name="Na H."/>
            <person name="Kuo A."/>
            <person name="Barry K."/>
            <person name="Lipzen A."/>
            <person name="Henrissat B."/>
            <person name="Riley R."/>
            <person name="Ahrendt S."/>
            <person name="Nagy L.G."/>
            <person name="Grigoriev I.V."/>
            <person name="Martin F."/>
            <person name="Rosso M.N."/>
        </authorList>
    </citation>
    <scope>NUCLEOTIDE SEQUENCE [LARGE SCALE GENOMIC DNA]</scope>
    <source>
        <strain evidence="2 3">CIRM-BRFM 1785</strain>
    </source>
</reference>
<feature type="compositionally biased region" description="Low complexity" evidence="1">
    <location>
        <begin position="947"/>
        <end position="969"/>
    </location>
</feature>
<feature type="compositionally biased region" description="Polar residues" evidence="1">
    <location>
        <begin position="733"/>
        <end position="742"/>
    </location>
</feature>
<feature type="compositionally biased region" description="Basic and acidic residues" evidence="1">
    <location>
        <begin position="571"/>
        <end position="581"/>
    </location>
</feature>
<evidence type="ECO:0000313" key="3">
    <source>
        <dbReference type="Proteomes" id="UP000814176"/>
    </source>
</evidence>
<evidence type="ECO:0000256" key="1">
    <source>
        <dbReference type="SAM" id="MobiDB-lite"/>
    </source>
</evidence>
<feature type="compositionally biased region" description="Polar residues" evidence="1">
    <location>
        <begin position="871"/>
        <end position="892"/>
    </location>
</feature>
<feature type="compositionally biased region" description="Polar residues" evidence="1">
    <location>
        <begin position="1078"/>
        <end position="1097"/>
    </location>
</feature>
<feature type="compositionally biased region" description="Polar residues" evidence="1">
    <location>
        <begin position="1"/>
        <end position="19"/>
    </location>
</feature>
<dbReference type="RefSeq" id="XP_047779513.1">
    <property type="nucleotide sequence ID" value="XM_047919599.1"/>
</dbReference>
<feature type="compositionally biased region" description="Basic residues" evidence="1">
    <location>
        <begin position="336"/>
        <end position="350"/>
    </location>
</feature>
<feature type="compositionally biased region" description="Basic and acidic residues" evidence="1">
    <location>
        <begin position="789"/>
        <end position="804"/>
    </location>
</feature>
<feature type="compositionally biased region" description="Polar residues" evidence="1">
    <location>
        <begin position="647"/>
        <end position="671"/>
    </location>
</feature>
<keyword evidence="3" id="KW-1185">Reference proteome</keyword>
<feature type="compositionally biased region" description="Low complexity" evidence="1">
    <location>
        <begin position="1001"/>
        <end position="1020"/>
    </location>
</feature>
<feature type="region of interest" description="Disordered" evidence="1">
    <location>
        <begin position="336"/>
        <end position="364"/>
    </location>
</feature>
<feature type="region of interest" description="Disordered" evidence="1">
    <location>
        <begin position="67"/>
        <end position="89"/>
    </location>
</feature>
<feature type="region of interest" description="Disordered" evidence="1">
    <location>
        <begin position="999"/>
        <end position="1040"/>
    </location>
</feature>
<feature type="region of interest" description="Disordered" evidence="1">
    <location>
        <begin position="698"/>
        <end position="972"/>
    </location>
</feature>
<name>A0ABQ8KI06_9APHY</name>
<feature type="compositionally biased region" description="Polar residues" evidence="1">
    <location>
        <begin position="899"/>
        <end position="911"/>
    </location>
</feature>
<evidence type="ECO:0000313" key="2">
    <source>
        <dbReference type="EMBL" id="KAH9837344.1"/>
    </source>
</evidence>
<feature type="region of interest" description="Disordered" evidence="1">
    <location>
        <begin position="1"/>
        <end position="34"/>
    </location>
</feature>
<feature type="compositionally biased region" description="Low complexity" evidence="1">
    <location>
        <begin position="1098"/>
        <end position="1112"/>
    </location>
</feature>
<dbReference type="Proteomes" id="UP000814176">
    <property type="component" value="Unassembled WGS sequence"/>
</dbReference>
<feature type="compositionally biased region" description="Polar residues" evidence="1">
    <location>
        <begin position="807"/>
        <end position="821"/>
    </location>
</feature>
<evidence type="ECO:0008006" key="4">
    <source>
        <dbReference type="Google" id="ProtNLM"/>
    </source>
</evidence>
<organism evidence="2 3">
    <name type="scientific">Rhodofomes roseus</name>
    <dbReference type="NCBI Taxonomy" id="34475"/>
    <lineage>
        <taxon>Eukaryota</taxon>
        <taxon>Fungi</taxon>
        <taxon>Dikarya</taxon>
        <taxon>Basidiomycota</taxon>
        <taxon>Agaricomycotina</taxon>
        <taxon>Agaricomycetes</taxon>
        <taxon>Polyporales</taxon>
        <taxon>Rhodofomes</taxon>
    </lineage>
</organism>
<feature type="compositionally biased region" description="Polar residues" evidence="1">
    <location>
        <begin position="828"/>
        <end position="837"/>
    </location>
</feature>
<feature type="compositionally biased region" description="Polar residues" evidence="1">
    <location>
        <begin position="80"/>
        <end position="89"/>
    </location>
</feature>
<feature type="region of interest" description="Disordered" evidence="1">
    <location>
        <begin position="463"/>
        <end position="585"/>
    </location>
</feature>
<feature type="compositionally biased region" description="Pro residues" evidence="1">
    <location>
        <begin position="23"/>
        <end position="32"/>
    </location>
</feature>
<feature type="region of interest" description="Disordered" evidence="1">
    <location>
        <begin position="426"/>
        <end position="449"/>
    </location>
</feature>